<dbReference type="Proteomes" id="UP000032025">
    <property type="component" value="Unassembled WGS sequence"/>
</dbReference>
<keyword evidence="2" id="KW-1185">Reference proteome</keyword>
<accession>A0A0C9NJX8</accession>
<gene>
    <name evidence="1" type="ORF">SP6_48_00100</name>
</gene>
<sequence>MPAPLTRRQAVQFGSVMVGGWRVGQLPGRTMPIERGIGPRADAMLAGGRSPDPVPPIRQCASQSFPSVVAPLAAMPFRRWRKRSGMLRKVVTGAAGQPIDRRG</sequence>
<organism evidence="1 2">
    <name type="scientific">Sphingomonas paucimobilis NBRC 13935</name>
    <dbReference type="NCBI Taxonomy" id="1219050"/>
    <lineage>
        <taxon>Bacteria</taxon>
        <taxon>Pseudomonadati</taxon>
        <taxon>Pseudomonadota</taxon>
        <taxon>Alphaproteobacteria</taxon>
        <taxon>Sphingomonadales</taxon>
        <taxon>Sphingomonadaceae</taxon>
        <taxon>Sphingomonas</taxon>
    </lineage>
</organism>
<name>A0A0C9NJX8_SPHPI</name>
<protein>
    <submittedName>
        <fullName evidence="1">DNA, contig: SP648</fullName>
    </submittedName>
</protein>
<evidence type="ECO:0000313" key="1">
    <source>
        <dbReference type="EMBL" id="GAN14943.1"/>
    </source>
</evidence>
<dbReference type="EMBL" id="BBJS01000048">
    <property type="protein sequence ID" value="GAN14943.1"/>
    <property type="molecule type" value="Genomic_DNA"/>
</dbReference>
<dbReference type="AlphaFoldDB" id="A0A0C9NJX8"/>
<proteinExistence type="predicted"/>
<reference evidence="1 2" key="1">
    <citation type="submission" date="2014-08" db="EMBL/GenBank/DDBJ databases">
        <title>Whole genome shotgun sequence of Sphingomonas paucimobilis NBRC 13935.</title>
        <authorList>
            <person name="Hosoyama A."/>
            <person name="Hashimoto M."/>
            <person name="Hosoyama Y."/>
            <person name="Noguchi M."/>
            <person name="Uohara A."/>
            <person name="Ohji S."/>
            <person name="Katano-Makiyama Y."/>
            <person name="Ichikawa N."/>
            <person name="Kimura A."/>
            <person name="Yamazoe A."/>
            <person name="Fujita N."/>
        </authorList>
    </citation>
    <scope>NUCLEOTIDE SEQUENCE [LARGE SCALE GENOMIC DNA]</scope>
    <source>
        <strain evidence="1 2">NBRC 13935</strain>
    </source>
</reference>
<comment type="caution">
    <text evidence="1">The sequence shown here is derived from an EMBL/GenBank/DDBJ whole genome shotgun (WGS) entry which is preliminary data.</text>
</comment>
<evidence type="ECO:0000313" key="2">
    <source>
        <dbReference type="Proteomes" id="UP000032025"/>
    </source>
</evidence>